<evidence type="ECO:0000313" key="12">
    <source>
        <dbReference type="Proteomes" id="UP000448038"/>
    </source>
</evidence>
<dbReference type="PANTHER" id="PTHR38685:SF1">
    <property type="entry name" value="CELL DIVISION PROTEIN ZIPA"/>
    <property type="match status" value="1"/>
</dbReference>
<keyword evidence="6 8" id="KW-0472">Membrane</keyword>
<dbReference type="InterPro" id="IPR007449">
    <property type="entry name" value="ZipA_FtsZ-bd_C"/>
</dbReference>
<keyword evidence="4 8" id="KW-0812">Transmembrane</keyword>
<keyword evidence="5 8" id="KW-1133">Transmembrane helix</keyword>
<organism evidence="11 12">
    <name type="scientific">Aliivibrio fischeri</name>
    <name type="common">Vibrio fischeri</name>
    <dbReference type="NCBI Taxonomy" id="668"/>
    <lineage>
        <taxon>Bacteria</taxon>
        <taxon>Pseudomonadati</taxon>
        <taxon>Pseudomonadota</taxon>
        <taxon>Gammaproteobacteria</taxon>
        <taxon>Vibrionales</taxon>
        <taxon>Vibrionaceae</taxon>
        <taxon>Aliivibrio</taxon>
    </lineage>
</organism>
<dbReference type="EMBL" id="WOBN01000009">
    <property type="protein sequence ID" value="MUK48420.1"/>
    <property type="molecule type" value="Genomic_DNA"/>
</dbReference>
<keyword evidence="7 8" id="KW-0131">Cell cycle</keyword>
<evidence type="ECO:0000256" key="5">
    <source>
        <dbReference type="ARBA" id="ARBA00022989"/>
    </source>
</evidence>
<evidence type="ECO:0000256" key="9">
    <source>
        <dbReference type="RuleBase" id="RU003612"/>
    </source>
</evidence>
<keyword evidence="1 8" id="KW-1003">Cell membrane</keyword>
<feature type="transmembrane region" description="Helical" evidence="8">
    <location>
        <begin position="29"/>
        <end position="50"/>
    </location>
</feature>
<accession>A0A844NZA3</accession>
<dbReference type="InterPro" id="IPR011919">
    <property type="entry name" value="Cell_div_ZipA"/>
</dbReference>
<comment type="subunit">
    <text evidence="8">Interacts with FtsZ via their C-terminal domains.</text>
</comment>
<keyword evidence="2 8" id="KW-0997">Cell inner membrane</keyword>
<evidence type="ECO:0000256" key="7">
    <source>
        <dbReference type="ARBA" id="ARBA00023306"/>
    </source>
</evidence>
<name>A0A844NZA3_ALIFS</name>
<comment type="subcellular location">
    <subcellularLocation>
        <location evidence="8">Cell inner membrane</location>
        <topology evidence="8">Single-pass type I membrane protein</topology>
    </subcellularLocation>
    <text evidence="8">Localizes to the Z ring in an FtsZ-dependent manner.</text>
</comment>
<dbReference type="GO" id="GO:0043093">
    <property type="term" value="P:FtsZ-dependent cytokinesis"/>
    <property type="evidence" value="ECO:0007669"/>
    <property type="project" value="UniProtKB-UniRule"/>
</dbReference>
<dbReference type="AlphaFoldDB" id="A0A844NZA3"/>
<comment type="caution">
    <text evidence="11">The sequence shown here is derived from an EMBL/GenBank/DDBJ whole genome shotgun (WGS) entry which is preliminary data.</text>
</comment>
<dbReference type="InterPro" id="IPR036765">
    <property type="entry name" value="ZipA_FtsZ-bd_C_sf"/>
</dbReference>
<evidence type="ECO:0000256" key="8">
    <source>
        <dbReference type="HAMAP-Rule" id="MF_00509"/>
    </source>
</evidence>
<evidence type="ECO:0000256" key="4">
    <source>
        <dbReference type="ARBA" id="ARBA00022692"/>
    </source>
</evidence>
<evidence type="ECO:0000256" key="1">
    <source>
        <dbReference type="ARBA" id="ARBA00022475"/>
    </source>
</evidence>
<dbReference type="PANTHER" id="PTHR38685">
    <property type="entry name" value="CELL DIVISION PROTEIN ZIPA"/>
    <property type="match status" value="1"/>
</dbReference>
<dbReference type="Proteomes" id="UP000448038">
    <property type="component" value="Unassembled WGS sequence"/>
</dbReference>
<comment type="function">
    <text evidence="8 9">Essential cell division protein that stabilizes the FtsZ protofilaments by cross-linking them and that serves as a cytoplasmic membrane anchor for the Z ring. Also required for the recruitment to the septal ring of downstream cell division proteins.</text>
</comment>
<reference evidence="11 12" key="1">
    <citation type="submission" date="2019-11" db="EMBL/GenBank/DDBJ databases">
        <title>Using colonization assays and comparative genomics to discover symbiosis behaviors and factors in Vibrio fischeri.</title>
        <authorList>
            <person name="Bongrand C."/>
            <person name="Moriano-Gutierrez S."/>
            <person name="Arevalo P."/>
            <person name="Mcfall-Ngai M."/>
            <person name="Visick K."/>
            <person name="Polz M.F."/>
            <person name="Ruby E.G."/>
        </authorList>
    </citation>
    <scope>NUCLEOTIDE SEQUENCE [LARGE SCALE GENOMIC DNA]</scope>
    <source>
        <strain evidence="12">emors.4.1</strain>
    </source>
</reference>
<dbReference type="GO" id="GO:0000917">
    <property type="term" value="P:division septum assembly"/>
    <property type="evidence" value="ECO:0007669"/>
    <property type="project" value="TreeGrafter"/>
</dbReference>
<gene>
    <name evidence="8 11" type="primary">zipA</name>
    <name evidence="11" type="ORF">GNP88_04355</name>
</gene>
<proteinExistence type="inferred from homology"/>
<sequence length="352" mass="39421">MIVDISFLIFNLRESSIKQKSRELTMQELRLVLILVGALAIAALLFHGLWTSRKETSSKFGKKVDIDFDSDVDDEQAAPMRGFDQPKENVVVQKERKEPAFAQEEVPTSDDPLFEGTVSSESNKFTEQEKPAVQQVQPQPVVQQVQELTVGRIEPDAKPVAAPVKREEPTISFSAIDDEVLTQPEPMQAKVDIPETSTYLEPEIIIEEPEPEPEPEEDVIVINVHGMGSDRFSGNRLFNSLEQNGLVFGDMAIYHRHSDLSGAGKVLFSVANMVSPGHFQVPEGEDFSTPGISFFLPLPCYGDAEHNFKLMLQTAQMVTSELGGNVLDEKRDMLTPNKIDEYKQRVKVFCRK</sequence>
<dbReference type="GO" id="GO:0005886">
    <property type="term" value="C:plasma membrane"/>
    <property type="evidence" value="ECO:0007669"/>
    <property type="project" value="UniProtKB-SubCell"/>
</dbReference>
<dbReference type="Pfam" id="PF04354">
    <property type="entry name" value="ZipA_C"/>
    <property type="match status" value="1"/>
</dbReference>
<dbReference type="Gene3D" id="3.30.1400.10">
    <property type="entry name" value="ZipA, C-terminal FtsZ-binding domain"/>
    <property type="match status" value="1"/>
</dbReference>
<keyword evidence="3 8" id="KW-0132">Cell division</keyword>
<protein>
    <recommendedName>
        <fullName evidence="8 9">Cell division protein ZipA</fullName>
    </recommendedName>
</protein>
<dbReference type="HAMAP" id="MF_00509">
    <property type="entry name" value="ZipA"/>
    <property type="match status" value="1"/>
</dbReference>
<evidence type="ECO:0000259" key="10">
    <source>
        <dbReference type="SMART" id="SM00771"/>
    </source>
</evidence>
<evidence type="ECO:0000256" key="2">
    <source>
        <dbReference type="ARBA" id="ARBA00022519"/>
    </source>
</evidence>
<dbReference type="GO" id="GO:0032153">
    <property type="term" value="C:cell division site"/>
    <property type="evidence" value="ECO:0007669"/>
    <property type="project" value="UniProtKB-UniRule"/>
</dbReference>
<evidence type="ECO:0000256" key="3">
    <source>
        <dbReference type="ARBA" id="ARBA00022618"/>
    </source>
</evidence>
<dbReference type="SUPFAM" id="SSF64383">
    <property type="entry name" value="Cell-division protein ZipA, C-terminal domain"/>
    <property type="match status" value="1"/>
</dbReference>
<dbReference type="SMART" id="SM00771">
    <property type="entry name" value="ZipA_C"/>
    <property type="match status" value="1"/>
</dbReference>
<comment type="similarity">
    <text evidence="8 9">Belongs to the ZipA family.</text>
</comment>
<dbReference type="NCBIfam" id="TIGR02205">
    <property type="entry name" value="septum_zipA"/>
    <property type="match status" value="1"/>
</dbReference>
<feature type="domain" description="ZipA C-terminal FtsZ-binding" evidence="10">
    <location>
        <begin position="216"/>
        <end position="346"/>
    </location>
</feature>
<evidence type="ECO:0000313" key="11">
    <source>
        <dbReference type="EMBL" id="MUK48420.1"/>
    </source>
</evidence>
<evidence type="ECO:0000256" key="6">
    <source>
        <dbReference type="ARBA" id="ARBA00023136"/>
    </source>
</evidence>